<proteinExistence type="predicted"/>
<organism evidence="2 3">
    <name type="scientific">Musa troglodytarum</name>
    <name type="common">fe'i banana</name>
    <dbReference type="NCBI Taxonomy" id="320322"/>
    <lineage>
        <taxon>Eukaryota</taxon>
        <taxon>Viridiplantae</taxon>
        <taxon>Streptophyta</taxon>
        <taxon>Embryophyta</taxon>
        <taxon>Tracheophyta</taxon>
        <taxon>Spermatophyta</taxon>
        <taxon>Magnoliopsida</taxon>
        <taxon>Liliopsida</taxon>
        <taxon>Zingiberales</taxon>
        <taxon>Musaceae</taxon>
        <taxon>Musa</taxon>
    </lineage>
</organism>
<keyword evidence="3" id="KW-1185">Reference proteome</keyword>
<sequence length="89" mass="9805">MRYRRCLFDGGSLDTCCIPAKAPSRRCCCGRGSGRRSGSNSPREVEESDDDEQNQDDDRTRSAAFARLPMTTVWSCVNCLVVTISIVPA</sequence>
<dbReference type="AlphaFoldDB" id="A0A9E7JH08"/>
<evidence type="ECO:0000313" key="2">
    <source>
        <dbReference type="EMBL" id="URD80820.1"/>
    </source>
</evidence>
<protein>
    <submittedName>
        <fullName evidence="2">Uncharacterized protein</fullName>
    </submittedName>
</protein>
<name>A0A9E7JH08_9LILI</name>
<dbReference type="EMBL" id="CP097503">
    <property type="protein sequence ID" value="URD80820.1"/>
    <property type="molecule type" value="Genomic_DNA"/>
</dbReference>
<reference evidence="2" key="1">
    <citation type="submission" date="2022-05" db="EMBL/GenBank/DDBJ databases">
        <title>The Musa troglodytarum L. genome provides insights into the mechanism of non-climacteric behaviour and enrichment of carotenoids.</title>
        <authorList>
            <person name="Wang J."/>
        </authorList>
    </citation>
    <scope>NUCLEOTIDE SEQUENCE</scope>
    <source>
        <tissue evidence="2">Leaf</tissue>
    </source>
</reference>
<feature type="region of interest" description="Disordered" evidence="1">
    <location>
        <begin position="24"/>
        <end position="60"/>
    </location>
</feature>
<gene>
    <name evidence="2" type="ORF">MUK42_32204</name>
</gene>
<evidence type="ECO:0000256" key="1">
    <source>
        <dbReference type="SAM" id="MobiDB-lite"/>
    </source>
</evidence>
<feature type="compositionally biased region" description="Acidic residues" evidence="1">
    <location>
        <begin position="46"/>
        <end position="55"/>
    </location>
</feature>
<accession>A0A9E7JH08</accession>
<evidence type="ECO:0000313" key="3">
    <source>
        <dbReference type="Proteomes" id="UP001055439"/>
    </source>
</evidence>
<dbReference type="Proteomes" id="UP001055439">
    <property type="component" value="Chromosome 10"/>
</dbReference>